<organism evidence="1 2">
    <name type="scientific">Sphingomicrobium sediminis</name>
    <dbReference type="NCBI Taxonomy" id="2950949"/>
    <lineage>
        <taxon>Bacteria</taxon>
        <taxon>Pseudomonadati</taxon>
        <taxon>Pseudomonadota</taxon>
        <taxon>Alphaproteobacteria</taxon>
        <taxon>Sphingomonadales</taxon>
        <taxon>Sphingomonadaceae</taxon>
        <taxon>Sphingomicrobium</taxon>
    </lineage>
</organism>
<gene>
    <name evidence="1" type="ORF">NDO55_05445</name>
</gene>
<dbReference type="Proteomes" id="UP001155128">
    <property type="component" value="Unassembled WGS sequence"/>
</dbReference>
<protein>
    <submittedName>
        <fullName evidence="1">Uncharacterized protein</fullName>
    </submittedName>
</protein>
<keyword evidence="2" id="KW-1185">Reference proteome</keyword>
<evidence type="ECO:0000313" key="1">
    <source>
        <dbReference type="EMBL" id="MCM8557263.1"/>
    </source>
</evidence>
<evidence type="ECO:0000313" key="2">
    <source>
        <dbReference type="Proteomes" id="UP001155128"/>
    </source>
</evidence>
<reference evidence="1" key="1">
    <citation type="submission" date="2022-06" db="EMBL/GenBank/DDBJ databases">
        <title>Sphingomicrobium sedimins sp. nov., a marine bacterium isolated from tidal flat.</title>
        <authorList>
            <person name="Kim C.-H."/>
            <person name="Yoo Y."/>
            <person name="Kim J.-J."/>
        </authorList>
    </citation>
    <scope>NUCLEOTIDE SEQUENCE</scope>
    <source>
        <strain evidence="1">GRR-S6-50</strain>
    </source>
</reference>
<dbReference type="RefSeq" id="WP_252113187.1">
    <property type="nucleotide sequence ID" value="NZ_JAMSHT010000001.1"/>
</dbReference>
<accession>A0A9X2EFX3</accession>
<dbReference type="AlphaFoldDB" id="A0A9X2EFX3"/>
<dbReference type="InterPro" id="IPR012340">
    <property type="entry name" value="NA-bd_OB-fold"/>
</dbReference>
<sequence>MTEFGEIISYSRQHHVGIIKAESDGAELVADYRNIEESGLQDLKRHGRVAFDRIDHADGHAHAEHIVPVQPIGAGSTHRHMGDARWRVTRTDF</sequence>
<proteinExistence type="predicted"/>
<dbReference type="EMBL" id="JAMSHT010000001">
    <property type="protein sequence ID" value="MCM8557263.1"/>
    <property type="molecule type" value="Genomic_DNA"/>
</dbReference>
<comment type="caution">
    <text evidence="1">The sequence shown here is derived from an EMBL/GenBank/DDBJ whole genome shotgun (WGS) entry which is preliminary data.</text>
</comment>
<name>A0A9X2EFX3_9SPHN</name>
<dbReference type="Gene3D" id="2.40.50.140">
    <property type="entry name" value="Nucleic acid-binding proteins"/>
    <property type="match status" value="1"/>
</dbReference>